<dbReference type="OrthoDB" id="2272012at2759"/>
<feature type="compositionally biased region" description="Low complexity" evidence="2">
    <location>
        <begin position="381"/>
        <end position="405"/>
    </location>
</feature>
<feature type="compositionally biased region" description="Low complexity" evidence="2">
    <location>
        <begin position="44"/>
        <end position="59"/>
    </location>
</feature>
<feature type="compositionally biased region" description="Low complexity" evidence="2">
    <location>
        <begin position="972"/>
        <end position="986"/>
    </location>
</feature>
<dbReference type="PANTHER" id="PTHR46572">
    <property type="entry name" value="RHO1 GDP-GTP EXCHANGE PROTEIN 1-RELATED"/>
    <property type="match status" value="1"/>
</dbReference>
<dbReference type="Gene3D" id="1.20.900.10">
    <property type="entry name" value="Dbl homology (DH) domain"/>
    <property type="match status" value="1"/>
</dbReference>
<accession>A0A1R1YIM1</accession>
<feature type="region of interest" description="Disordered" evidence="2">
    <location>
        <begin position="106"/>
        <end position="155"/>
    </location>
</feature>
<dbReference type="InterPro" id="IPR011993">
    <property type="entry name" value="PH-like_dom_sf"/>
</dbReference>
<feature type="domain" description="DH" evidence="4">
    <location>
        <begin position="671"/>
        <end position="858"/>
    </location>
</feature>
<feature type="compositionally biased region" description="Low complexity" evidence="2">
    <location>
        <begin position="194"/>
        <end position="220"/>
    </location>
</feature>
<dbReference type="SMART" id="SM00325">
    <property type="entry name" value="RhoGEF"/>
    <property type="match status" value="1"/>
</dbReference>
<evidence type="ECO:0000256" key="2">
    <source>
        <dbReference type="SAM" id="MobiDB-lite"/>
    </source>
</evidence>
<feature type="compositionally biased region" description="Low complexity" evidence="2">
    <location>
        <begin position="172"/>
        <end position="184"/>
    </location>
</feature>
<feature type="region of interest" description="Disordered" evidence="2">
    <location>
        <begin position="172"/>
        <end position="247"/>
    </location>
</feature>
<dbReference type="InterPro" id="IPR001849">
    <property type="entry name" value="PH_domain"/>
</dbReference>
<dbReference type="InterPro" id="IPR035899">
    <property type="entry name" value="DBL_dom_sf"/>
</dbReference>
<feature type="region of interest" description="Disordered" evidence="2">
    <location>
        <begin position="40"/>
        <end position="70"/>
    </location>
</feature>
<evidence type="ECO:0000259" key="3">
    <source>
        <dbReference type="PROSITE" id="PS50003"/>
    </source>
</evidence>
<sequence>MSKSFFKKSKHTEDYSISYNIPPQHDHSLQSFNSFNSPLNVLAPSQNVPNSPPSSHTTPIPNPNPILNQAKHHFSVNPQHSDAISTSPRYIDPYQYIPEKNLHSYHQRPSYSEPLPSQNYPQQNPDYNIYSSYGQNYRGIPRTNPTSSEVSHKYPRNLTNSQATYRGQKINSIQQIPSNISPKSNNQVIYPSRSLNQPPSQSSSTPLLSNNPNTLPLTNSRFNSYRQNRPDNATFASSDPNGLDNWYRQSSSAKKSYHELYQPTHYQTLHTDSTSKPTQLNTNPNDLLPSHNPENVTPISELDISPYPQRPIKSSLAQDRIISSQGNFNITRSSSNDFPTNTISASLRRAPKKLPQIPIKHSNISVIDHKLASSTKPATESSLSYNQSTLSSDSLGSTPSSTSQSEIPFNSYGIKNFNRYASINSKSIYQNSQISQKNQLRKSLSQNQNRSSSVWEIPTDSLYYSEISDSSNSSITEFSKLQGAESHNASTENTNIFSSNTKNISNLYMNSNSNNTKNNISTGNPKTSSEISKNDFSNMSYKPLSNSKSTNFSIKKMFSKEDLSLSSNMKNLDLSNNSFLNIKKKNFDLLKTNSDLLAAHPPTQEDKSVNIEILPCYSPSCTKYEPCYSPSCNIFSKSTKLSNEPSSKPQKLWIQGVPKSISSKLNKSETMRQELIYEVFTTEREYVHDLIVLRDIFEQGLEYGDVIPEIKRAHFIQSVFRNLDELIQINSALLQDLEIRKNKSYICDNIGDIFLNHLDKFQSYVQYSSLQPLGKHILDNELAINSKLVEYIRLAERSPECRKLPIMSFLGRPSSRLARYPLLFKAILKNTPENNKDSKDLVTATALLKSILEKINLETGKNSNKLKLIDLSEKLVCSVNIRNDLDLLNDKRILVRTGTLKRKPAGGDDVIAMLLDHVLILCKEKKLQNGQTEYFLTRNPIPLLLLTLSFSTEYDKIKPSKNLAAMNVNDGSSNNPPFSQNSNNNTNDHEKITPINTSRSNPQVSSNYQTSALERIKYTDLSDKNKNGFTLTITHLGRHGGSHLFYTTSIAERLDWVQNIEQQQKINLGKTKQLFELFKVAPSFPLANKANCASFFDNGRCVILGTDYGLYAGIVGQIDSFDRIKTFSYGKSAS</sequence>
<dbReference type="Pfam" id="PF15405">
    <property type="entry name" value="PH_5"/>
    <property type="match status" value="1"/>
</dbReference>
<dbReference type="PROSITE" id="PS50003">
    <property type="entry name" value="PH_DOMAIN"/>
    <property type="match status" value="1"/>
</dbReference>
<dbReference type="Pfam" id="PF00621">
    <property type="entry name" value="RhoGEF"/>
    <property type="match status" value="1"/>
</dbReference>
<dbReference type="PROSITE" id="PS50010">
    <property type="entry name" value="DH_2"/>
    <property type="match status" value="1"/>
</dbReference>
<feature type="region of interest" description="Disordered" evidence="2">
    <location>
        <begin position="507"/>
        <end position="533"/>
    </location>
</feature>
<evidence type="ECO:0000259" key="4">
    <source>
        <dbReference type="PROSITE" id="PS50010"/>
    </source>
</evidence>
<feature type="region of interest" description="Disordered" evidence="2">
    <location>
        <begin position="378"/>
        <end position="408"/>
    </location>
</feature>
<dbReference type="InterPro" id="IPR052233">
    <property type="entry name" value="Rho-type_GEFs"/>
</dbReference>
<feature type="compositionally biased region" description="Polar residues" evidence="2">
    <location>
        <begin position="221"/>
        <end position="240"/>
    </location>
</feature>
<dbReference type="Proteomes" id="UP000187429">
    <property type="component" value="Unassembled WGS sequence"/>
</dbReference>
<dbReference type="EMBL" id="LSSM01001377">
    <property type="protein sequence ID" value="OMJ26752.1"/>
    <property type="molecule type" value="Genomic_DNA"/>
</dbReference>
<gene>
    <name evidence="5" type="ORF">AYI69_g3835</name>
</gene>
<dbReference type="SUPFAM" id="SSF50729">
    <property type="entry name" value="PH domain-like"/>
    <property type="match status" value="1"/>
</dbReference>
<dbReference type="GO" id="GO:0005085">
    <property type="term" value="F:guanyl-nucleotide exchange factor activity"/>
    <property type="evidence" value="ECO:0007669"/>
    <property type="project" value="InterPro"/>
</dbReference>
<comment type="caution">
    <text evidence="5">The sequence shown here is derived from an EMBL/GenBank/DDBJ whole genome shotgun (WGS) entry which is preliminary data.</text>
</comment>
<feature type="region of interest" description="Disordered" evidence="2">
    <location>
        <begin position="968"/>
        <end position="1006"/>
    </location>
</feature>
<proteinExistence type="predicted"/>
<dbReference type="Gene3D" id="2.30.29.30">
    <property type="entry name" value="Pleckstrin-homology domain (PH domain)/Phosphotyrosine-binding domain (PTB)"/>
    <property type="match status" value="1"/>
</dbReference>
<keyword evidence="1" id="KW-0597">Phosphoprotein</keyword>
<dbReference type="InterPro" id="IPR041675">
    <property type="entry name" value="PH_5"/>
</dbReference>
<feature type="compositionally biased region" description="Low complexity" evidence="2">
    <location>
        <begin position="507"/>
        <end position="524"/>
    </location>
</feature>
<dbReference type="PANTHER" id="PTHR46572:SF1">
    <property type="entry name" value="RHO1 GUANINE NUCLEOTIDE EXCHANGE FACTOR TUS1"/>
    <property type="match status" value="1"/>
</dbReference>
<protein>
    <submittedName>
        <fullName evidence="5">Rho1 guanine nucleotide exchange factor 1</fullName>
    </submittedName>
</protein>
<dbReference type="InterPro" id="IPR000219">
    <property type="entry name" value="DH_dom"/>
</dbReference>
<feature type="domain" description="PH" evidence="3">
    <location>
        <begin position="893"/>
        <end position="1065"/>
    </location>
</feature>
<dbReference type="CDD" id="cd00160">
    <property type="entry name" value="RhoGEF"/>
    <property type="match status" value="1"/>
</dbReference>
<organism evidence="5 6">
    <name type="scientific">Smittium culicis</name>
    <dbReference type="NCBI Taxonomy" id="133412"/>
    <lineage>
        <taxon>Eukaryota</taxon>
        <taxon>Fungi</taxon>
        <taxon>Fungi incertae sedis</taxon>
        <taxon>Zoopagomycota</taxon>
        <taxon>Kickxellomycotina</taxon>
        <taxon>Harpellomycetes</taxon>
        <taxon>Harpellales</taxon>
        <taxon>Legeriomycetaceae</taxon>
        <taxon>Smittium</taxon>
    </lineage>
</organism>
<evidence type="ECO:0000313" key="6">
    <source>
        <dbReference type="Proteomes" id="UP000187429"/>
    </source>
</evidence>
<feature type="compositionally biased region" description="Polar residues" evidence="2">
    <location>
        <begin position="107"/>
        <end position="135"/>
    </location>
</feature>
<name>A0A1R1YIM1_9FUNG</name>
<feature type="region of interest" description="Disordered" evidence="2">
    <location>
        <begin position="269"/>
        <end position="290"/>
    </location>
</feature>
<evidence type="ECO:0000313" key="5">
    <source>
        <dbReference type="EMBL" id="OMJ26752.1"/>
    </source>
</evidence>
<feature type="compositionally biased region" description="Polar residues" evidence="2">
    <location>
        <begin position="269"/>
        <end position="285"/>
    </location>
</feature>
<reference evidence="6" key="1">
    <citation type="submission" date="2017-01" db="EMBL/GenBank/DDBJ databases">
        <authorList>
            <person name="Wang Y."/>
            <person name="White M."/>
            <person name="Kvist S."/>
            <person name="Moncalvo J.-M."/>
        </authorList>
    </citation>
    <scope>NUCLEOTIDE SEQUENCE [LARGE SCALE GENOMIC DNA]</scope>
    <source>
        <strain evidence="6">ID-206-W2</strain>
    </source>
</reference>
<dbReference type="SMART" id="SM00233">
    <property type="entry name" value="PH"/>
    <property type="match status" value="1"/>
</dbReference>
<dbReference type="SUPFAM" id="SSF48065">
    <property type="entry name" value="DBL homology domain (DH-domain)"/>
    <property type="match status" value="1"/>
</dbReference>
<evidence type="ECO:0000256" key="1">
    <source>
        <dbReference type="ARBA" id="ARBA00022553"/>
    </source>
</evidence>
<keyword evidence="6" id="KW-1185">Reference proteome</keyword>
<feature type="compositionally biased region" description="Polar residues" evidence="2">
    <location>
        <begin position="994"/>
        <end position="1006"/>
    </location>
</feature>
<dbReference type="AlphaFoldDB" id="A0A1R1YIM1"/>